<feature type="repeat" description="RCC1" evidence="3">
    <location>
        <begin position="59"/>
        <end position="115"/>
    </location>
</feature>
<feature type="compositionally biased region" description="Basic and acidic residues" evidence="4">
    <location>
        <begin position="672"/>
        <end position="690"/>
    </location>
</feature>
<feature type="region of interest" description="Disordered" evidence="4">
    <location>
        <begin position="575"/>
        <end position="690"/>
    </location>
</feature>
<evidence type="ECO:0000313" key="6">
    <source>
        <dbReference type="EMBL" id="CDO63586.1"/>
    </source>
</evidence>
<protein>
    <submittedName>
        <fullName evidence="6">Regulator of chromosome condensation, putative</fullName>
    </submittedName>
</protein>
<dbReference type="PhylomeDB" id="A0A060RQH3"/>
<name>A0A060RQH3_PLARE</name>
<evidence type="ECO:0000256" key="4">
    <source>
        <dbReference type="SAM" id="MobiDB-lite"/>
    </source>
</evidence>
<feature type="repeat" description="RCC1" evidence="3">
    <location>
        <begin position="6"/>
        <end position="58"/>
    </location>
</feature>
<evidence type="ECO:0000256" key="1">
    <source>
        <dbReference type="ARBA" id="ARBA00022658"/>
    </source>
</evidence>
<keyword evidence="2" id="KW-0677">Repeat</keyword>
<dbReference type="Pfam" id="PF25390">
    <property type="entry name" value="WD40_RLD"/>
    <property type="match status" value="1"/>
</dbReference>
<evidence type="ECO:0000256" key="2">
    <source>
        <dbReference type="ARBA" id="ARBA00022737"/>
    </source>
</evidence>
<dbReference type="EMBL" id="HG810768">
    <property type="protein sequence ID" value="CDO63586.1"/>
    <property type="molecule type" value="Genomic_DNA"/>
</dbReference>
<keyword evidence="7" id="KW-1185">Reference proteome</keyword>
<evidence type="ECO:0000259" key="5">
    <source>
        <dbReference type="Pfam" id="PF25390"/>
    </source>
</evidence>
<evidence type="ECO:0000313" key="7">
    <source>
        <dbReference type="Proteomes" id="UP000027581"/>
    </source>
</evidence>
<dbReference type="InterPro" id="IPR058923">
    <property type="entry name" value="RCC1-like_dom"/>
</dbReference>
<gene>
    <name evidence="6" type="ORF">PRCDC_0709700</name>
</gene>
<organism evidence="6 7">
    <name type="scientific">Plasmodium reichenowi</name>
    <dbReference type="NCBI Taxonomy" id="5854"/>
    <lineage>
        <taxon>Eukaryota</taxon>
        <taxon>Sar</taxon>
        <taxon>Alveolata</taxon>
        <taxon>Apicomplexa</taxon>
        <taxon>Aconoidasida</taxon>
        <taxon>Haemosporida</taxon>
        <taxon>Plasmodiidae</taxon>
        <taxon>Plasmodium</taxon>
        <taxon>Plasmodium (Laverania)</taxon>
    </lineage>
</organism>
<evidence type="ECO:0000256" key="3">
    <source>
        <dbReference type="PROSITE-ProRule" id="PRU00235"/>
    </source>
</evidence>
<accession>A0A060RQH3</accession>
<feature type="repeat" description="RCC1" evidence="3">
    <location>
        <begin position="338"/>
        <end position="389"/>
    </location>
</feature>
<dbReference type="Proteomes" id="UP000027581">
    <property type="component" value="Unassembled WGS sequence"/>
</dbReference>
<dbReference type="PRINTS" id="PR00633">
    <property type="entry name" value="RCCNDNSATION"/>
</dbReference>
<reference evidence="6" key="1">
    <citation type="submission" date="2014-01" db="EMBL/GenBank/DDBJ databases">
        <authorList>
            <person name="Aslett M."/>
        </authorList>
    </citation>
    <scope>NUCLEOTIDE SEQUENCE</scope>
    <source>
        <strain evidence="6">CDC</strain>
    </source>
</reference>
<dbReference type="PANTHER" id="PTHR45982:SF1">
    <property type="entry name" value="REGULATOR OF CHROMOSOME CONDENSATION"/>
    <property type="match status" value="1"/>
</dbReference>
<dbReference type="PROSITE" id="PS00625">
    <property type="entry name" value="RCC1_1"/>
    <property type="match status" value="1"/>
</dbReference>
<sequence length="690" mass="79048">MKKLKNTLFIFGSGECGQLPPEYCTDYVQVNPTAIPNLPNDIDEVICGSMHTIIKTTDDKLYSFGCNDMGVLGRKTYSSGIKDLEHSPTLINFTFPSKIKKITCGDNHTAILLENGKVYITGGFRDYCGVLGLPSFGEKNELLTKSFEFIEIQFSYNNNNNNNSNNNNNNNGGILKSQDSYENHIYDKSNNSNDLKDEDIKIINIISGEDHLICLDESHEYIFTMGNSDSCQVCNKFYEQEDSEEQRIKYVYPNCYHYTYFGFENKFENIYCGGNNTYVQLENSLDVYGIGRNAYGSCGVSSKDNIIKKFEKIQELSQKKINQLCGGQSFTVCLLNNNDLYIWGNREILGMECDDDAYSPLELNFFKKNNYIVKNITCGTDHCLVLTDNGKLFGWGTGGNEFDENTSLAVIEKNEPSEIDFFKFVKKMILKCNKNDSELLHQNLIQIVSFAGGSSHCAFISSHIDTDRVSVKRGYDEIYDEDMLSKKHKRDNNNNYNDIQNENSDLEQIDAHDEIVKKYLEEKKNQIQNEDDKMDKTYIVNKNKGKDHTYIKDTYYDKPTSKYSTKDMCQPLDKINEQSEGSNLPSEQNKRRRSVKTKSYLSNESPTRKQPRRSCKEHTSLNENANKKFYQIIDKPIIKKKRKTTTSMKNKNTNLKEAQSPSGKRKVKSVGSRRESLSTPISKKDNLKRE</sequence>
<proteinExistence type="predicted"/>
<reference evidence="6" key="2">
    <citation type="submission" date="2014-05" db="EMBL/GenBank/DDBJ databases">
        <title>The genome sequences of chimpanzee malaria parasites reveal the path to human adaptation.</title>
        <authorList>
            <person name="Otto T.D."/>
            <person name="Rayner J.C."/>
            <person name="Boehme U."/>
            <person name="Pain A."/>
            <person name="Spottiswoode N."/>
            <person name="Sanders M."/>
            <person name="Quail M."/>
            <person name="Ollomo B."/>
            <person name="Renaud F."/>
            <person name="Thomas A.W."/>
            <person name="Prugnolle F."/>
            <person name="Conway D.J."/>
            <person name="Newbold C."/>
            <person name="Berriman M."/>
        </authorList>
    </citation>
    <scope>NUCLEOTIDE SEQUENCE [LARGE SCALE GENOMIC DNA]</scope>
    <source>
        <strain evidence="6">CDC</strain>
    </source>
</reference>
<dbReference type="InterPro" id="IPR000408">
    <property type="entry name" value="Reg_chr_condens"/>
</dbReference>
<dbReference type="PANTHER" id="PTHR45982">
    <property type="entry name" value="REGULATOR OF CHROMOSOME CONDENSATION"/>
    <property type="match status" value="1"/>
</dbReference>
<dbReference type="InterPro" id="IPR051553">
    <property type="entry name" value="Ran_GTPase-activating"/>
</dbReference>
<feature type="compositionally biased region" description="Low complexity" evidence="4">
    <location>
        <begin position="645"/>
        <end position="656"/>
    </location>
</feature>
<dbReference type="SUPFAM" id="SSF50985">
    <property type="entry name" value="RCC1/BLIP-II"/>
    <property type="match status" value="1"/>
</dbReference>
<dbReference type="VEuPathDB" id="PlasmoDB:PRG01_0709900"/>
<dbReference type="Gene3D" id="2.130.10.30">
    <property type="entry name" value="Regulator of chromosome condensation 1/beta-lactamase-inhibitor protein II"/>
    <property type="match status" value="1"/>
</dbReference>
<dbReference type="AlphaFoldDB" id="A0A060RQH3"/>
<dbReference type="VEuPathDB" id="PlasmoDB:PRCDC_0709700"/>
<dbReference type="InterPro" id="IPR009091">
    <property type="entry name" value="RCC1/BLIP-II"/>
</dbReference>
<keyword evidence="1" id="KW-0344">Guanine-nucleotide releasing factor</keyword>
<feature type="compositionally biased region" description="Polar residues" evidence="4">
    <location>
        <begin position="578"/>
        <end position="587"/>
    </location>
</feature>
<feature type="domain" description="RCC1-like" evidence="5">
    <location>
        <begin position="8"/>
        <end position="420"/>
    </location>
</feature>
<dbReference type="PROSITE" id="PS50012">
    <property type="entry name" value="RCC1_3"/>
    <property type="match status" value="3"/>
</dbReference>